<dbReference type="HOGENOM" id="CLU_3400064_0_0_1"/>
<reference evidence="2" key="1">
    <citation type="journal article" date="2012" name="Nat. Biotechnol.">
        <title>Reference genome sequence of the model plant Setaria.</title>
        <authorList>
            <person name="Bennetzen J.L."/>
            <person name="Schmutz J."/>
            <person name="Wang H."/>
            <person name="Percifield R."/>
            <person name="Hawkins J."/>
            <person name="Pontaroli A.C."/>
            <person name="Estep M."/>
            <person name="Feng L."/>
            <person name="Vaughn J.N."/>
            <person name="Grimwood J."/>
            <person name="Jenkins J."/>
            <person name="Barry K."/>
            <person name="Lindquist E."/>
            <person name="Hellsten U."/>
            <person name="Deshpande S."/>
            <person name="Wang X."/>
            <person name="Wu X."/>
            <person name="Mitros T."/>
            <person name="Triplett J."/>
            <person name="Yang X."/>
            <person name="Ye C.Y."/>
            <person name="Mauro-Herrera M."/>
            <person name="Wang L."/>
            <person name="Li P."/>
            <person name="Sharma M."/>
            <person name="Sharma R."/>
            <person name="Ronald P.C."/>
            <person name="Panaud O."/>
            <person name="Kellogg E.A."/>
            <person name="Brutnell T.P."/>
            <person name="Doust A.N."/>
            <person name="Tuskan G.A."/>
            <person name="Rokhsar D."/>
            <person name="Devos K.M."/>
        </authorList>
    </citation>
    <scope>NUCLEOTIDE SEQUENCE [LARGE SCALE GENOMIC DNA]</scope>
    <source>
        <strain evidence="2">cv. Yugu1</strain>
    </source>
</reference>
<keyword evidence="2" id="KW-1185">Reference proteome</keyword>
<name>K3Z228_SETIT</name>
<protein>
    <submittedName>
        <fullName evidence="1">Uncharacterized protein</fullName>
    </submittedName>
</protein>
<sequence>MRGARRGGEHAGADVSVWEMWRGRLPVPQSS</sequence>
<dbReference type="EnsemblPlants" id="KQL28307">
    <property type="protein sequence ID" value="KQL28307"/>
    <property type="gene ID" value="SETIT_020596mg"/>
</dbReference>
<dbReference type="EMBL" id="AGNK02000067">
    <property type="status" value="NOT_ANNOTATED_CDS"/>
    <property type="molecule type" value="Genomic_DNA"/>
</dbReference>
<evidence type="ECO:0000313" key="2">
    <source>
        <dbReference type="Proteomes" id="UP000004995"/>
    </source>
</evidence>
<evidence type="ECO:0000313" key="1">
    <source>
        <dbReference type="EnsemblPlants" id="KQL28307"/>
    </source>
</evidence>
<dbReference type="AlphaFoldDB" id="K3Z228"/>
<proteinExistence type="predicted"/>
<organism evidence="1 2">
    <name type="scientific">Setaria italica</name>
    <name type="common">Foxtail millet</name>
    <name type="synonym">Panicum italicum</name>
    <dbReference type="NCBI Taxonomy" id="4555"/>
    <lineage>
        <taxon>Eukaryota</taxon>
        <taxon>Viridiplantae</taxon>
        <taxon>Streptophyta</taxon>
        <taxon>Embryophyta</taxon>
        <taxon>Tracheophyta</taxon>
        <taxon>Spermatophyta</taxon>
        <taxon>Magnoliopsida</taxon>
        <taxon>Liliopsida</taxon>
        <taxon>Poales</taxon>
        <taxon>Poaceae</taxon>
        <taxon>PACMAD clade</taxon>
        <taxon>Panicoideae</taxon>
        <taxon>Panicodae</taxon>
        <taxon>Paniceae</taxon>
        <taxon>Cenchrinae</taxon>
        <taxon>Setaria</taxon>
    </lineage>
</organism>
<dbReference type="Gramene" id="KQL28307">
    <property type="protein sequence ID" value="KQL28307"/>
    <property type="gene ID" value="SETIT_020596mg"/>
</dbReference>
<accession>K3Z228</accession>
<dbReference type="InParanoid" id="K3Z228"/>
<reference evidence="1" key="2">
    <citation type="submission" date="2018-08" db="UniProtKB">
        <authorList>
            <consortium name="EnsemblPlants"/>
        </authorList>
    </citation>
    <scope>IDENTIFICATION</scope>
    <source>
        <strain evidence="1">Yugu1</strain>
    </source>
</reference>
<dbReference type="Proteomes" id="UP000004995">
    <property type="component" value="Unassembled WGS sequence"/>
</dbReference>